<keyword evidence="4" id="KW-0813">Transport</keyword>
<dbReference type="InterPro" id="IPR042044">
    <property type="entry name" value="EXOC6PINT-1/Sec15/Tip20_C_dom2"/>
</dbReference>
<dbReference type="Pfam" id="PF20651">
    <property type="entry name" value="EXOC6_Sec15_N"/>
    <property type="match status" value="1"/>
</dbReference>
<keyword evidence="6" id="KW-0175">Coiled coil</keyword>
<evidence type="ECO:0000259" key="9">
    <source>
        <dbReference type="Pfam" id="PF20651"/>
    </source>
</evidence>
<dbReference type="InterPro" id="IPR042045">
    <property type="entry name" value="EXOC6/Sec15_C_dom1"/>
</dbReference>
<comment type="similarity">
    <text evidence="2">Belongs to the SEC15 family.</text>
</comment>
<evidence type="ECO:0000313" key="11">
    <source>
        <dbReference type="Proteomes" id="UP001177023"/>
    </source>
</evidence>
<evidence type="ECO:0000256" key="5">
    <source>
        <dbReference type="ARBA" id="ARBA00022483"/>
    </source>
</evidence>
<evidence type="ECO:0000256" key="4">
    <source>
        <dbReference type="ARBA" id="ARBA00022448"/>
    </source>
</evidence>
<dbReference type="GO" id="GO:0016020">
    <property type="term" value="C:membrane"/>
    <property type="evidence" value="ECO:0007669"/>
    <property type="project" value="TreeGrafter"/>
</dbReference>
<sequence>MPELVTFRAGVLFTLYVKRGDMWILVPVGYSGVDDAAQPGVLVSVQTLGSPETLLSLYSGGDPGLTPSDDNFLINITGNMEIQALSAATTILVYSPAAVGPLGIMFNRGHGLTYKFASPGWPQYLLNSPEIPELWIEQQHCFQQVLWNQPGSDSHYIFNFPKLRSGNLTMHVIGKNEGSYTFAAQDEGQNSTLLAQDLQLTFCPASTNSKFVLLIGEDNVFPTPSVECEMYFELNHTMSFLAIPIDALHGSKINQLCFQSKLTSKSTEIEMCAYNSFAQFPFRLDGKRLERTACTKIIFVGSLHLYCCSITASYIPGLVHTIYFDDHDLEDLAGNVLLIGLSDYETIVFNEVYQPSYITLPEVLDRDILVVVVSSYWLYSATTHAEFSELRWARPTKPCQYQLFSTEGFTKNESALLVFDDNDPFQNQPLTSELYFILVPRGCQPTIAVAPKTSQSFAIYHQCEGSVFATAPGYKTRFHSAIPAYDYNTTWLCDAFQIDITIELLDLMKPFLVECKVQIYTQSPKLRLNYDPASSQPQNLTFQNVRSVQILWHPPGDIQPMASTGFFLRIHFKKRWKIVATTPSQNIVYFLCWLVNLKIAFAEKLLQLDEDNPSAVFHGTTLAYEKGSDLTTEGQETRITCYDALPFTINGQIPDQRFCTGFYSVQYMKQSSVFACRFRTISQRLQLTYKNPIVDDSFAISVNVQQWVDGDLNTFILPETVGRPSGQHLFWLTRNHLWIIVPIGYREINDTSFPNVFIAIDVSSSPNTLMSAHAGGDPGLKPNPDNFIVNATGTLDIQSLIPATTIIGFSPIDLSVAVSFNTPQDYRYLVSIPHWPQMALNSPEIPEVWAEQQRCFHLGPWNPNGRSEAAYFFNIAKLNAGNLTIGLVDYDCYNYTPADNGHNVTFVARYLELVFCPTAANSQFVLWLGVEATTPAVECQLFVELNDTVAFLVIPVDTLEDRKINKVCFRSKLEGKPTQIEICDYISYAQFPFQLDGLRPELTASTVVRYCCVATAAYVPNFIHSIFLDDDSFGAMRRKALMVGMSDYETLIIHQSYWPVVTMPEIDSDVLVVLISSNSIYTTAANRMLTDLQWSRSSASCQYKLFSIEGFTNNEPPLLIFDDKDPYHNQLLTSELYFVHIPKEKMDFTSKSSTKDTAGGSSETASTGYFAETEMNAEQENFLYELETTDSGSLGIVLRAIYDCGDVKKFSRALDHRIHIYDRSIQNVCSHHYQNFEKSAEIKNDFAQIDCKIQEASKDLAEKSATVVKYRKLTKNASTAIDQISLCLPALENYAKLQGLMEQKKYYQALKVLEELEHTHLALVEKYRFTQLFAKSLAPIREQIKQKAYSEFKDFLENIKKVAKRIGRHASQCTSEQHSFGTTDAERTKLLQEDTKKKSADYQVIVSADGSLVKKEAEEDEKLSAQDLIDFTPVHRCCQIFNVLGAKEEFEKYYREQRTEQCKLVSQQATKKTTLRHYVDYLDEIIGFFVVEDRILDTEPSLGTSAHKEALWEDSLKKVIATMNTDFGMSLDVEMMLRMKKVILLFALTMKSYGYTIGPLYSLLQNFRDQYSAVLLKTYQDQFNRDLDMDNYSPILVNDKDEFKQIIRQFPFYRKSMEQEPFPRKFPFSRFVISTYGHAKSYLNAIFKFMEHLQLKHSEIDDTMRRHANILIKRWSEILKQYVSVKRNLVQLIQITINIGYLEKGCESLGSFITKLASGGDSAMTAGYQVPLFEGDFRDARSEVEQSIEISLARKVDDLLEPACYDWELPSSSGHASDFIQSTIAFLSTTFISFSEIPGALARHVCTQTCKHIAQRLSGMLLSPDVKALSPGALEQFSLDVMQCELFAATQNNISGLDSTTLPLTFAHLRQLLELVTQSDWTTYIAEIGKSDAKYNRVQPSAAVLIMEKMIEFEKKSAGFFAVNKGDRRKLYDTILKQLRAIASGQ</sequence>
<evidence type="ECO:0000256" key="3">
    <source>
        <dbReference type="ARBA" id="ARBA00017511"/>
    </source>
</evidence>
<accession>A0AA36FXP1</accession>
<name>A0AA36FXP1_9BILA</name>
<dbReference type="InterPro" id="IPR046361">
    <property type="entry name" value="EXOC6/Sec15_C"/>
</dbReference>
<dbReference type="Gene3D" id="1.10.357.30">
    <property type="entry name" value="Exocyst complex subunit Sec15 C-terminal domain, N-terminal subdomain"/>
    <property type="match status" value="1"/>
</dbReference>
<protein>
    <recommendedName>
        <fullName evidence="3">Exocyst complex component 6</fullName>
    </recommendedName>
    <alternativeName>
        <fullName evidence="7">Exocyst complex component Sec15</fullName>
    </alternativeName>
</protein>
<evidence type="ECO:0000259" key="8">
    <source>
        <dbReference type="Pfam" id="PF04091"/>
    </source>
</evidence>
<feature type="non-terminal residue" evidence="10">
    <location>
        <position position="1"/>
    </location>
</feature>
<evidence type="ECO:0000256" key="7">
    <source>
        <dbReference type="ARBA" id="ARBA00082980"/>
    </source>
</evidence>
<dbReference type="FunFam" id="1.20.58.670:FF:000002">
    <property type="entry name" value="Exocyst complex component"/>
    <property type="match status" value="1"/>
</dbReference>
<dbReference type="GO" id="GO:0090522">
    <property type="term" value="P:vesicle tethering involved in exocytosis"/>
    <property type="evidence" value="ECO:0007669"/>
    <property type="project" value="InterPro"/>
</dbReference>
<keyword evidence="11" id="KW-1185">Reference proteome</keyword>
<dbReference type="GO" id="GO:0006893">
    <property type="term" value="P:Golgi to plasma membrane transport"/>
    <property type="evidence" value="ECO:0007669"/>
    <property type="project" value="TreeGrafter"/>
</dbReference>
<dbReference type="PANTHER" id="PTHR12702:SF0">
    <property type="entry name" value="EXOCYST COMPLEX COMPONENT 6"/>
    <property type="match status" value="1"/>
</dbReference>
<dbReference type="InterPro" id="IPR007225">
    <property type="entry name" value="EXOC6/Sec15"/>
</dbReference>
<dbReference type="EMBL" id="CATQJA010001147">
    <property type="protein sequence ID" value="CAJ0565991.1"/>
    <property type="molecule type" value="Genomic_DNA"/>
</dbReference>
<dbReference type="PANTHER" id="PTHR12702">
    <property type="entry name" value="SEC15"/>
    <property type="match status" value="1"/>
</dbReference>
<dbReference type="Pfam" id="PF04091">
    <property type="entry name" value="Sec15_C"/>
    <property type="match status" value="1"/>
</dbReference>
<keyword evidence="5" id="KW-0268">Exocytosis</keyword>
<comment type="caution">
    <text evidence="10">The sequence shown here is derived from an EMBL/GenBank/DDBJ whole genome shotgun (WGS) entry which is preliminary data.</text>
</comment>
<evidence type="ECO:0000313" key="10">
    <source>
        <dbReference type="EMBL" id="CAJ0565991.1"/>
    </source>
</evidence>
<reference evidence="10" key="1">
    <citation type="submission" date="2023-06" db="EMBL/GenBank/DDBJ databases">
        <authorList>
            <person name="Delattre M."/>
        </authorList>
    </citation>
    <scope>NUCLEOTIDE SEQUENCE</scope>
    <source>
        <strain evidence="10">AF72</strain>
    </source>
</reference>
<feature type="domain" description="Exocyst complex subunit EXOC6/Sec15 C-terminal" evidence="8">
    <location>
        <begin position="1559"/>
        <end position="1909"/>
    </location>
</feature>
<gene>
    <name evidence="10" type="ORF">MSPICULIGERA_LOCUS4611</name>
</gene>
<evidence type="ECO:0000256" key="6">
    <source>
        <dbReference type="ARBA" id="ARBA00023054"/>
    </source>
</evidence>
<comment type="function">
    <text evidence="1">Component of the exocyst complex involved in the docking of exocytic vesicles with fusion sites on the plasma membrane.</text>
</comment>
<evidence type="ECO:0000256" key="1">
    <source>
        <dbReference type="ARBA" id="ARBA00002660"/>
    </source>
</evidence>
<organism evidence="10 11">
    <name type="scientific">Mesorhabditis spiculigera</name>
    <dbReference type="NCBI Taxonomy" id="96644"/>
    <lineage>
        <taxon>Eukaryota</taxon>
        <taxon>Metazoa</taxon>
        <taxon>Ecdysozoa</taxon>
        <taxon>Nematoda</taxon>
        <taxon>Chromadorea</taxon>
        <taxon>Rhabditida</taxon>
        <taxon>Rhabditina</taxon>
        <taxon>Rhabditomorpha</taxon>
        <taxon>Rhabditoidea</taxon>
        <taxon>Rhabditidae</taxon>
        <taxon>Mesorhabditinae</taxon>
        <taxon>Mesorhabditis</taxon>
    </lineage>
</organism>
<dbReference type="GO" id="GO:0000145">
    <property type="term" value="C:exocyst"/>
    <property type="evidence" value="ECO:0007669"/>
    <property type="project" value="TreeGrafter"/>
</dbReference>
<evidence type="ECO:0000256" key="2">
    <source>
        <dbReference type="ARBA" id="ARBA00007944"/>
    </source>
</evidence>
<proteinExistence type="inferred from homology"/>
<dbReference type="Gene3D" id="1.20.58.670">
    <property type="entry name" value="Dsl1p vesicle tethering complex, Tip20p subunit, domain D"/>
    <property type="match status" value="1"/>
</dbReference>
<dbReference type="Proteomes" id="UP001177023">
    <property type="component" value="Unassembled WGS sequence"/>
</dbReference>
<dbReference type="InterPro" id="IPR048359">
    <property type="entry name" value="EXOC6_Sec15_N"/>
</dbReference>
<feature type="domain" description="Exocyst complex component EXOC6/Sec15 N-terminal" evidence="9">
    <location>
        <begin position="1214"/>
        <end position="1370"/>
    </location>
</feature>
<dbReference type="GO" id="GO:0006886">
    <property type="term" value="P:intracellular protein transport"/>
    <property type="evidence" value="ECO:0007669"/>
    <property type="project" value="InterPro"/>
</dbReference>